<comment type="similarity">
    <text evidence="1">Belongs to the enoyl-CoA hydratase/isomerase family.</text>
</comment>
<evidence type="ECO:0000313" key="4">
    <source>
        <dbReference type="EMBL" id="HGU32120.1"/>
    </source>
</evidence>
<evidence type="ECO:0000256" key="2">
    <source>
        <dbReference type="ARBA" id="ARBA00023098"/>
    </source>
</evidence>
<dbReference type="GO" id="GO:0006635">
    <property type="term" value="P:fatty acid beta-oxidation"/>
    <property type="evidence" value="ECO:0007669"/>
    <property type="project" value="TreeGrafter"/>
</dbReference>
<organism evidence="4">
    <name type="scientific">Desulfatirhabdium butyrativorans</name>
    <dbReference type="NCBI Taxonomy" id="340467"/>
    <lineage>
        <taxon>Bacteria</taxon>
        <taxon>Pseudomonadati</taxon>
        <taxon>Thermodesulfobacteriota</taxon>
        <taxon>Desulfobacteria</taxon>
        <taxon>Desulfobacterales</taxon>
        <taxon>Desulfatirhabdiaceae</taxon>
        <taxon>Desulfatirhabdium</taxon>
    </lineage>
</organism>
<accession>A0A7C4MLE2</accession>
<dbReference type="InterPro" id="IPR001753">
    <property type="entry name" value="Enoyl-CoA_hydra/iso"/>
</dbReference>
<reference evidence="4" key="1">
    <citation type="journal article" date="2020" name="mSystems">
        <title>Genome- and Community-Level Interaction Insights into Carbon Utilization and Element Cycling Functions of Hydrothermarchaeota in Hydrothermal Sediment.</title>
        <authorList>
            <person name="Zhou Z."/>
            <person name="Liu Y."/>
            <person name="Xu W."/>
            <person name="Pan J."/>
            <person name="Luo Z.H."/>
            <person name="Li M."/>
        </authorList>
    </citation>
    <scope>NUCLEOTIDE SEQUENCE [LARGE SCALE GENOMIC DNA]</scope>
    <source>
        <strain evidence="4">SpSt-477</strain>
    </source>
</reference>
<dbReference type="Gene3D" id="3.90.226.10">
    <property type="entry name" value="2-enoyl-CoA Hydratase, Chain A, domain 1"/>
    <property type="match status" value="1"/>
</dbReference>
<name>A0A7C4MLE2_9BACT</name>
<dbReference type="SUPFAM" id="SSF52096">
    <property type="entry name" value="ClpP/crotonase"/>
    <property type="match status" value="1"/>
</dbReference>
<dbReference type="InterPro" id="IPR029045">
    <property type="entry name" value="ClpP/crotonase-like_dom_sf"/>
</dbReference>
<dbReference type="GO" id="GO:0004300">
    <property type="term" value="F:enoyl-CoA hydratase activity"/>
    <property type="evidence" value="ECO:0007669"/>
    <property type="project" value="UniProtKB-EC"/>
</dbReference>
<protein>
    <submittedName>
        <fullName evidence="4">Crotonase/enoyl-CoA hydratase family protein</fullName>
        <ecNumber evidence="4">4.2.1.17</ecNumber>
    </submittedName>
</protein>
<comment type="caution">
    <text evidence="4">The sequence shown here is derived from an EMBL/GenBank/DDBJ whole genome shotgun (WGS) entry which is preliminary data.</text>
</comment>
<dbReference type="EC" id="4.2.1.17" evidence="4"/>
<dbReference type="PANTHER" id="PTHR11941:SF169">
    <property type="entry name" value="(7AS)-7A-METHYL-1,5-DIOXO-2,3,5,6,7,7A-HEXAHYDRO-1H-INDENE-CARBOXYL-COA HYDROLASE"/>
    <property type="match status" value="1"/>
</dbReference>
<dbReference type="PANTHER" id="PTHR11941">
    <property type="entry name" value="ENOYL-COA HYDRATASE-RELATED"/>
    <property type="match status" value="1"/>
</dbReference>
<evidence type="ECO:0000256" key="3">
    <source>
        <dbReference type="ARBA" id="ARBA00023239"/>
    </source>
</evidence>
<gene>
    <name evidence="4" type="ORF">ENS29_04605</name>
</gene>
<keyword evidence="2" id="KW-0443">Lipid metabolism</keyword>
<dbReference type="CDD" id="cd06558">
    <property type="entry name" value="crotonase-like"/>
    <property type="match status" value="1"/>
</dbReference>
<proteinExistence type="inferred from homology"/>
<evidence type="ECO:0000256" key="1">
    <source>
        <dbReference type="ARBA" id="ARBA00005254"/>
    </source>
</evidence>
<dbReference type="EMBL" id="DSUH01000104">
    <property type="protein sequence ID" value="HGU32120.1"/>
    <property type="molecule type" value="Genomic_DNA"/>
</dbReference>
<dbReference type="InterPro" id="IPR014748">
    <property type="entry name" value="Enoyl-CoA_hydra_C"/>
</dbReference>
<dbReference type="Pfam" id="PF00378">
    <property type="entry name" value="ECH_1"/>
    <property type="match status" value="1"/>
</dbReference>
<sequence length="267" mass="29339">MSLKIDITNHILTITLNRPEARNAVDPETVLELVDIWTRYRDDRELRCAILTGAGDKTFCSGADLAKLIPLFTGARKPETDADKAVAQNGMLAQQAFLRDFELNKPLIAAINGDAIAGGMELLYSTDIRIASNKARFGLQEVKWAIFPMGGSTVRLPRQLPFAKTMELLLTGELMNAEEAWRLGFVNALCEPSQVLEKARAVAETIAKNGPLAVSAVKRSVLANFGRPISEGLAKELEFGIPVFLSKDAQEGPRAFKEKREPVFRGE</sequence>
<dbReference type="AlphaFoldDB" id="A0A7C4MLE2"/>
<keyword evidence="3 4" id="KW-0456">Lyase</keyword>
<dbReference type="Gene3D" id="1.10.12.10">
    <property type="entry name" value="Lyase 2-enoyl-coa Hydratase, Chain A, domain 2"/>
    <property type="match status" value="1"/>
</dbReference>